<dbReference type="InterPro" id="IPR001647">
    <property type="entry name" value="HTH_TetR"/>
</dbReference>
<feature type="domain" description="HTH tetR-type" evidence="3">
    <location>
        <begin position="12"/>
        <end position="72"/>
    </location>
</feature>
<dbReference type="PROSITE" id="PS50977">
    <property type="entry name" value="HTH_TETR_2"/>
    <property type="match status" value="1"/>
</dbReference>
<evidence type="ECO:0000313" key="4">
    <source>
        <dbReference type="EMBL" id="CDQ44568.1"/>
    </source>
</evidence>
<evidence type="ECO:0000256" key="2">
    <source>
        <dbReference type="PROSITE-ProRule" id="PRU00335"/>
    </source>
</evidence>
<evidence type="ECO:0000256" key="1">
    <source>
        <dbReference type="ARBA" id="ARBA00023125"/>
    </source>
</evidence>
<accession>A0AAV2WKS6</accession>
<dbReference type="InterPro" id="IPR009057">
    <property type="entry name" value="Homeodomain-like_sf"/>
</dbReference>
<dbReference type="Pfam" id="PF17754">
    <property type="entry name" value="TetR_C_14"/>
    <property type="match status" value="1"/>
</dbReference>
<reference evidence="4" key="1">
    <citation type="submission" date="2014-05" db="EMBL/GenBank/DDBJ databases">
        <authorList>
            <person name="Urmite Genomes"/>
        </authorList>
    </citation>
    <scope>NUCLEOTIDE SEQUENCE</scope>
    <source>
        <strain evidence="4">DSM 44074</strain>
    </source>
</reference>
<feature type="DNA-binding region" description="H-T-H motif" evidence="2">
    <location>
        <begin position="35"/>
        <end position="54"/>
    </location>
</feature>
<dbReference type="Gene3D" id="1.10.357.10">
    <property type="entry name" value="Tetracycline Repressor, domain 2"/>
    <property type="match status" value="1"/>
</dbReference>
<organism evidence="4 5">
    <name type="scientific">Mycolicibacterium neoaurum</name>
    <name type="common">Mycobacterium neoaurum</name>
    <dbReference type="NCBI Taxonomy" id="1795"/>
    <lineage>
        <taxon>Bacteria</taxon>
        <taxon>Bacillati</taxon>
        <taxon>Actinomycetota</taxon>
        <taxon>Actinomycetes</taxon>
        <taxon>Mycobacteriales</taxon>
        <taxon>Mycobacteriaceae</taxon>
        <taxon>Mycolicibacterium</taxon>
    </lineage>
</organism>
<sequence>MTRPTLNERRGEELRLAIAMAARELFLADNNTSATVERICDTAGIAPRTFHRHFAAKEDVVLPLLGQYGSLSVQLLHDAAVETDTAEALVTAFSGEVSRRAEFETDRTFLALMIADPQYRLRWLEWGQELEPAITEFLAARVELDDDRFARTLPAHMIIQICRQAYIHWADTGDFENLECSLRTGMRLVLRALRPSPELASN</sequence>
<dbReference type="InterPro" id="IPR041347">
    <property type="entry name" value="MftR_C"/>
</dbReference>
<evidence type="ECO:0000259" key="3">
    <source>
        <dbReference type="PROSITE" id="PS50977"/>
    </source>
</evidence>
<dbReference type="Pfam" id="PF00440">
    <property type="entry name" value="TetR_N"/>
    <property type="match status" value="1"/>
</dbReference>
<evidence type="ECO:0000313" key="5">
    <source>
        <dbReference type="Proteomes" id="UP000028864"/>
    </source>
</evidence>
<keyword evidence="1 2" id="KW-0238">DNA-binding</keyword>
<gene>
    <name evidence="4" type="ORF">BN1047_02448</name>
</gene>
<protein>
    <submittedName>
        <fullName evidence="4">TetR family transcriptional regulator</fullName>
    </submittedName>
</protein>
<dbReference type="Proteomes" id="UP000028864">
    <property type="component" value="Unassembled WGS sequence"/>
</dbReference>
<dbReference type="AlphaFoldDB" id="A0AAV2WKS6"/>
<dbReference type="EMBL" id="LK021338">
    <property type="protein sequence ID" value="CDQ44568.1"/>
    <property type="molecule type" value="Genomic_DNA"/>
</dbReference>
<dbReference type="SUPFAM" id="SSF46689">
    <property type="entry name" value="Homeodomain-like"/>
    <property type="match status" value="1"/>
</dbReference>
<dbReference type="RefSeq" id="WP_036470773.1">
    <property type="nucleotide sequence ID" value="NZ_LK021338.1"/>
</dbReference>
<proteinExistence type="predicted"/>
<dbReference type="GO" id="GO:0003677">
    <property type="term" value="F:DNA binding"/>
    <property type="evidence" value="ECO:0007669"/>
    <property type="project" value="UniProtKB-UniRule"/>
</dbReference>
<reference evidence="4" key="2">
    <citation type="submission" date="2015-09" db="EMBL/GenBank/DDBJ databases">
        <title>Draft genome sequence of Mycobacterium neoaurum DSM 44074.</title>
        <authorList>
            <person name="Croce O."/>
            <person name="Robert C."/>
            <person name="Raoult D."/>
            <person name="Drancourt M."/>
        </authorList>
    </citation>
    <scope>NUCLEOTIDE SEQUENCE</scope>
    <source>
        <strain evidence="4">DSM 44074</strain>
    </source>
</reference>
<name>A0AAV2WKS6_MYCNE</name>